<dbReference type="InterPro" id="IPR036291">
    <property type="entry name" value="NAD(P)-bd_dom_sf"/>
</dbReference>
<dbReference type="Gene3D" id="3.40.50.720">
    <property type="entry name" value="NAD(P)-binding Rossmann-like Domain"/>
    <property type="match status" value="1"/>
</dbReference>
<dbReference type="PANTHER" id="PTHR43245">
    <property type="entry name" value="BIFUNCTIONAL POLYMYXIN RESISTANCE PROTEIN ARNA"/>
    <property type="match status" value="1"/>
</dbReference>
<dbReference type="Pfam" id="PF01370">
    <property type="entry name" value="Epimerase"/>
    <property type="match status" value="1"/>
</dbReference>
<evidence type="ECO:0000313" key="3">
    <source>
        <dbReference type="Proteomes" id="UP000248597"/>
    </source>
</evidence>
<dbReference type="PANTHER" id="PTHR43245:SF13">
    <property type="entry name" value="UDP-D-APIOSE_UDP-D-XYLOSE SYNTHASE 2"/>
    <property type="match status" value="1"/>
</dbReference>
<dbReference type="EMBL" id="QFPJ01000017">
    <property type="protein sequence ID" value="PZQ22202.1"/>
    <property type="molecule type" value="Genomic_DNA"/>
</dbReference>
<dbReference type="AlphaFoldDB" id="A0A2W5KYU4"/>
<proteinExistence type="predicted"/>
<dbReference type="Proteomes" id="UP000248597">
    <property type="component" value="Unassembled WGS sequence"/>
</dbReference>
<accession>A0A2W5KYU4</accession>
<comment type="caution">
    <text evidence="2">The sequence shown here is derived from an EMBL/GenBank/DDBJ whole genome shotgun (WGS) entry which is preliminary data.</text>
</comment>
<feature type="domain" description="NAD-dependent epimerase/dehydratase" evidence="1">
    <location>
        <begin position="17"/>
        <end position="231"/>
    </location>
</feature>
<dbReference type="InterPro" id="IPR001509">
    <property type="entry name" value="Epimerase_deHydtase"/>
</dbReference>
<protein>
    <recommendedName>
        <fullName evidence="1">NAD-dependent epimerase/dehydratase domain-containing protein</fullName>
    </recommendedName>
</protein>
<reference evidence="2 3" key="1">
    <citation type="submission" date="2017-08" db="EMBL/GenBank/DDBJ databases">
        <title>Infants hospitalized years apart are colonized by the same room-sourced microbial strains.</title>
        <authorList>
            <person name="Brooks B."/>
            <person name="Olm M.R."/>
            <person name="Firek B.A."/>
            <person name="Baker R."/>
            <person name="Thomas B.C."/>
            <person name="Morowitz M.J."/>
            <person name="Banfield J.F."/>
        </authorList>
    </citation>
    <scope>NUCLEOTIDE SEQUENCE [LARGE SCALE GENOMIC DNA]</scope>
    <source>
        <strain evidence="2">S2_005_003_R2_47</strain>
    </source>
</reference>
<organism evidence="2 3">
    <name type="scientific">Sphingopyxis macrogoltabida</name>
    <name type="common">Sphingomonas macrogoltabidus</name>
    <dbReference type="NCBI Taxonomy" id="33050"/>
    <lineage>
        <taxon>Bacteria</taxon>
        <taxon>Pseudomonadati</taxon>
        <taxon>Pseudomonadota</taxon>
        <taxon>Alphaproteobacteria</taxon>
        <taxon>Sphingomonadales</taxon>
        <taxon>Sphingomonadaceae</taxon>
        <taxon>Sphingopyxis</taxon>
    </lineage>
</organism>
<name>A0A2W5KYU4_SPHMC</name>
<evidence type="ECO:0000313" key="2">
    <source>
        <dbReference type="EMBL" id="PZQ22202.1"/>
    </source>
</evidence>
<sequence length="315" mass="33690">MLDEGVARRLIEDGRRIVVTGAGGWLGLATIDMLHKALGDAFADRVACFGSTRRDLILRGGVRVTQARLDSLAALPPRPSMVLHLAFLTKDRAEAMDEASYRAANMAITRTVLDALPAIGAEGAFVASSGAATKADDPAASAAMRLYGAMKRDDETAFAEWAEGAGTTALIGRIYNITGPYINKHQAYAIANFIVDALDSRPIKVLAPRPVVRGYSAIRDLMSLVFGMLLDDEGAAVRFDSGGEVLELGDVAGHVAAVLGGTVDRAPITRDDTDHYVGDDQHYRALLDRQGIVAQSLDDQIRETAEYIRGARHDG</sequence>
<gene>
    <name evidence="2" type="ORF">DI569_09190</name>
</gene>
<dbReference type="InterPro" id="IPR050177">
    <property type="entry name" value="Lipid_A_modif_metabolic_enz"/>
</dbReference>
<dbReference type="SUPFAM" id="SSF51735">
    <property type="entry name" value="NAD(P)-binding Rossmann-fold domains"/>
    <property type="match status" value="1"/>
</dbReference>
<evidence type="ECO:0000259" key="1">
    <source>
        <dbReference type="Pfam" id="PF01370"/>
    </source>
</evidence>